<reference evidence="1 2" key="1">
    <citation type="submission" date="2016-11" db="EMBL/GenBank/DDBJ databases">
        <title>Study of marine rhodopsin-containing bacteria.</title>
        <authorList>
            <person name="Yoshizawa S."/>
            <person name="Kumagai Y."/>
            <person name="Kogure K."/>
        </authorList>
    </citation>
    <scope>NUCLEOTIDE SEQUENCE [LARGE SCALE GENOMIC DNA]</scope>
    <source>
        <strain evidence="1 2">SAORIC-28</strain>
    </source>
</reference>
<evidence type="ECO:0000313" key="2">
    <source>
        <dbReference type="Proteomes" id="UP000216339"/>
    </source>
</evidence>
<dbReference type="InterPro" id="IPR027417">
    <property type="entry name" value="P-loop_NTPase"/>
</dbReference>
<proteinExistence type="predicted"/>
<evidence type="ECO:0000313" key="1">
    <source>
        <dbReference type="EMBL" id="PAP76165.1"/>
    </source>
</evidence>
<keyword evidence="2" id="KW-1185">Reference proteome</keyword>
<dbReference type="EMBL" id="MQWD01000001">
    <property type="protein sequence ID" value="PAP76165.1"/>
    <property type="molecule type" value="Genomic_DNA"/>
</dbReference>
<name>A0A271IZM6_9BACT</name>
<protein>
    <recommendedName>
        <fullName evidence="3">ATPase dynein-related AAA domain-containing protein</fullName>
    </recommendedName>
</protein>
<dbReference type="OrthoDB" id="9781481at2"/>
<accession>A0A271IZM6</accession>
<dbReference type="Gene3D" id="3.10.590.10">
    <property type="entry name" value="ph1033 like domains"/>
    <property type="match status" value="1"/>
</dbReference>
<dbReference type="SUPFAM" id="SSF88697">
    <property type="entry name" value="PUA domain-like"/>
    <property type="match status" value="1"/>
</dbReference>
<dbReference type="InterPro" id="IPR015947">
    <property type="entry name" value="PUA-like_sf"/>
</dbReference>
<dbReference type="SUPFAM" id="SSF52540">
    <property type="entry name" value="P-loop containing nucleoside triphosphate hydrolases"/>
    <property type="match status" value="1"/>
</dbReference>
<dbReference type="AlphaFoldDB" id="A0A271IZM6"/>
<organism evidence="1 2">
    <name type="scientific">Rubrivirga marina</name>
    <dbReference type="NCBI Taxonomy" id="1196024"/>
    <lineage>
        <taxon>Bacteria</taxon>
        <taxon>Pseudomonadati</taxon>
        <taxon>Rhodothermota</taxon>
        <taxon>Rhodothermia</taxon>
        <taxon>Rhodothermales</taxon>
        <taxon>Rubricoccaceae</taxon>
        <taxon>Rubrivirga</taxon>
    </lineage>
</organism>
<dbReference type="Proteomes" id="UP000216339">
    <property type="component" value="Unassembled WGS sequence"/>
</dbReference>
<gene>
    <name evidence="1" type="ORF">BSZ37_06745</name>
</gene>
<dbReference type="RefSeq" id="WP_095509806.1">
    <property type="nucleotide sequence ID" value="NZ_MQWD01000001.1"/>
</dbReference>
<comment type="caution">
    <text evidence="1">The sequence shown here is derived from an EMBL/GenBank/DDBJ whole genome shotgun (WGS) entry which is preliminary data.</text>
</comment>
<evidence type="ECO:0008006" key="3">
    <source>
        <dbReference type="Google" id="ProtNLM"/>
    </source>
</evidence>
<sequence>MTYWLWSVPPDVYPAALRAGTFALWRQGRARLEEVRPGDRIFAYLPGRQVIAGEFEAIGPPFEDATALAPGRHLPHRLRVRPVAVLPEELWVPRDGVADDLRVLEEYSEHAPETRFRRVVQQVLHPLPRIDGTVLSFVVQARLGTDPDALMGAVEAVRQARAEALDASRRPPEAAEPAPASVVAEASVGYVAPEDFDRAAAMERLLGDLASRGYRYAPWAVAAYVTALRTKPFVLLAGVTGVGKSRLPVLVAEATGGTSTVLPVRPDWTDPAETMGFVDLGGRFRPGAVLRAAHGAAEDPDRFHTLVFDEMNLGRPEHYLAEVLSRIEQRAPAPGGYESPPLLTETLQAGDALWQAVRLPPTLGLVGTVNVDESAHAFSRKVLDRAFVIELVARDLGDWQSASVEESTDRWPAEAWTPRAVRLGELTGLTGDEHASVARTVGAVTEAGHVLAPSGLGVGYRTRDEAALFVLHAAEAPGAFRDEAEAPVDPLDLALLTKLVPRLDGARSAARSAAYGLLGWTLDGSTADARDAERIVDDWITDGRPEALPDARFPRTAARLARIVEGALDDGVASFWG</sequence>
<dbReference type="Gene3D" id="3.40.50.300">
    <property type="entry name" value="P-loop containing nucleotide triphosphate hydrolases"/>
    <property type="match status" value="1"/>
</dbReference>